<dbReference type="Gene3D" id="1.10.10.60">
    <property type="entry name" value="Homeodomain-like"/>
    <property type="match status" value="1"/>
</dbReference>
<dbReference type="SUPFAM" id="SSF52540">
    <property type="entry name" value="P-loop containing nucleoside triphosphate hydrolases"/>
    <property type="match status" value="1"/>
</dbReference>
<dbReference type="SUPFAM" id="SSF46689">
    <property type="entry name" value="Homeodomain-like"/>
    <property type="match status" value="1"/>
</dbReference>
<dbReference type="InterPro" id="IPR002078">
    <property type="entry name" value="Sigma_54_int"/>
</dbReference>
<dbReference type="InterPro" id="IPR025944">
    <property type="entry name" value="Sigma_54_int_dom_CS"/>
</dbReference>
<dbReference type="Pfam" id="PF02954">
    <property type="entry name" value="HTH_8"/>
    <property type="match status" value="1"/>
</dbReference>
<dbReference type="InterPro" id="IPR002197">
    <property type="entry name" value="HTH_Fis"/>
</dbReference>
<dbReference type="GO" id="GO:0005524">
    <property type="term" value="F:ATP binding"/>
    <property type="evidence" value="ECO:0007669"/>
    <property type="project" value="UniProtKB-KW"/>
</dbReference>
<evidence type="ECO:0000256" key="3">
    <source>
        <dbReference type="ARBA" id="ARBA00023015"/>
    </source>
</evidence>
<keyword evidence="2" id="KW-0067">ATP-binding</keyword>
<keyword evidence="4" id="KW-0238">DNA-binding</keyword>
<dbReference type="Gene3D" id="3.40.50.300">
    <property type="entry name" value="P-loop containing nucleotide triphosphate hydrolases"/>
    <property type="match status" value="1"/>
</dbReference>
<dbReference type="InterPro" id="IPR009057">
    <property type="entry name" value="Homeodomain-like_sf"/>
</dbReference>
<name>A0A518DHT4_9BACT</name>
<protein>
    <submittedName>
        <fullName evidence="7">Transcriptional regulatory protein QseF</fullName>
    </submittedName>
</protein>
<feature type="domain" description="Sigma-54 factor interaction" evidence="6">
    <location>
        <begin position="24"/>
        <end position="253"/>
    </location>
</feature>
<dbReference type="InterPro" id="IPR025943">
    <property type="entry name" value="Sigma_54_int_dom_ATP-bd_2"/>
</dbReference>
<evidence type="ECO:0000256" key="4">
    <source>
        <dbReference type="ARBA" id="ARBA00023125"/>
    </source>
</evidence>
<dbReference type="SMART" id="SM00382">
    <property type="entry name" value="AAA"/>
    <property type="match status" value="1"/>
</dbReference>
<dbReference type="PROSITE" id="PS00688">
    <property type="entry name" value="SIGMA54_INTERACT_3"/>
    <property type="match status" value="1"/>
</dbReference>
<evidence type="ECO:0000313" key="7">
    <source>
        <dbReference type="EMBL" id="QDU90972.1"/>
    </source>
</evidence>
<sequence length="326" mass="35923">MSISISPSIDTLLALSPESADSWVLGENPKVVQIARHAEKAAEVQCPVLVTGETGTGKEVWAKLLHQIGPRRDRPLLPVNCAALTPTLAESQLFGHEKGAFTGAAGKSLGVFRAAEGGIVFLDEVGEMPLELQPKLLRVLQQGEVTPVGASHPIQVNVQIIAATNRDLEQEVAAGRFREDLYYRLNMVELRVPPLRQRVEDIPRFVEYFSCKYAARYSRAQWRPSDEQLQGFCEFHWPGNIRQLSHVIEQAYVLDCEPTLPALRSGDTNAPSLPFTNLDRLRAAAVRQALRSSQGHKGRAARLLGVHPNTMTRLIQQLGADESAES</sequence>
<evidence type="ECO:0000256" key="1">
    <source>
        <dbReference type="ARBA" id="ARBA00022741"/>
    </source>
</evidence>
<dbReference type="PROSITE" id="PS50045">
    <property type="entry name" value="SIGMA54_INTERACT_4"/>
    <property type="match status" value="1"/>
</dbReference>
<keyword evidence="1" id="KW-0547">Nucleotide-binding</keyword>
<keyword evidence="3" id="KW-0805">Transcription regulation</keyword>
<proteinExistence type="predicted"/>
<dbReference type="InterPro" id="IPR027417">
    <property type="entry name" value="P-loop_NTPase"/>
</dbReference>
<dbReference type="PRINTS" id="PR01590">
    <property type="entry name" value="HTHFIS"/>
</dbReference>
<dbReference type="InterPro" id="IPR003593">
    <property type="entry name" value="AAA+_ATPase"/>
</dbReference>
<dbReference type="FunFam" id="3.40.50.300:FF:000006">
    <property type="entry name" value="DNA-binding transcriptional regulator NtrC"/>
    <property type="match status" value="1"/>
</dbReference>
<dbReference type="Proteomes" id="UP000317429">
    <property type="component" value="Chromosome"/>
</dbReference>
<dbReference type="KEGG" id="pnd:Pla175_43870"/>
<keyword evidence="8" id="KW-1185">Reference proteome</keyword>
<accession>A0A518DHT4</accession>
<dbReference type="CDD" id="cd00009">
    <property type="entry name" value="AAA"/>
    <property type="match status" value="1"/>
</dbReference>
<organism evidence="7 8">
    <name type="scientific">Pirellulimonas nuda</name>
    <dbReference type="NCBI Taxonomy" id="2528009"/>
    <lineage>
        <taxon>Bacteria</taxon>
        <taxon>Pseudomonadati</taxon>
        <taxon>Planctomycetota</taxon>
        <taxon>Planctomycetia</taxon>
        <taxon>Pirellulales</taxon>
        <taxon>Lacipirellulaceae</taxon>
        <taxon>Pirellulimonas</taxon>
    </lineage>
</organism>
<evidence type="ECO:0000256" key="2">
    <source>
        <dbReference type="ARBA" id="ARBA00022840"/>
    </source>
</evidence>
<dbReference type="EMBL" id="CP036291">
    <property type="protein sequence ID" value="QDU90972.1"/>
    <property type="molecule type" value="Genomic_DNA"/>
</dbReference>
<dbReference type="Pfam" id="PF25601">
    <property type="entry name" value="AAA_lid_14"/>
    <property type="match status" value="1"/>
</dbReference>
<dbReference type="PROSITE" id="PS00676">
    <property type="entry name" value="SIGMA54_INTERACT_2"/>
    <property type="match status" value="1"/>
</dbReference>
<dbReference type="OrthoDB" id="9807827at2"/>
<reference evidence="7 8" key="1">
    <citation type="submission" date="2019-02" db="EMBL/GenBank/DDBJ databases">
        <title>Deep-cultivation of Planctomycetes and their phenomic and genomic characterization uncovers novel biology.</title>
        <authorList>
            <person name="Wiegand S."/>
            <person name="Jogler M."/>
            <person name="Boedeker C."/>
            <person name="Pinto D."/>
            <person name="Vollmers J."/>
            <person name="Rivas-Marin E."/>
            <person name="Kohn T."/>
            <person name="Peeters S.H."/>
            <person name="Heuer A."/>
            <person name="Rast P."/>
            <person name="Oberbeckmann S."/>
            <person name="Bunk B."/>
            <person name="Jeske O."/>
            <person name="Meyerdierks A."/>
            <person name="Storesund J.E."/>
            <person name="Kallscheuer N."/>
            <person name="Luecker S."/>
            <person name="Lage O.M."/>
            <person name="Pohl T."/>
            <person name="Merkel B.J."/>
            <person name="Hornburger P."/>
            <person name="Mueller R.-W."/>
            <person name="Bruemmer F."/>
            <person name="Labrenz M."/>
            <person name="Spormann A.M."/>
            <person name="Op den Camp H."/>
            <person name="Overmann J."/>
            <person name="Amann R."/>
            <person name="Jetten M.S.M."/>
            <person name="Mascher T."/>
            <person name="Medema M.H."/>
            <person name="Devos D.P."/>
            <person name="Kaster A.-K."/>
            <person name="Ovreas L."/>
            <person name="Rohde M."/>
            <person name="Galperin M.Y."/>
            <person name="Jogler C."/>
        </authorList>
    </citation>
    <scope>NUCLEOTIDE SEQUENCE [LARGE SCALE GENOMIC DNA]</scope>
    <source>
        <strain evidence="7 8">Pla175</strain>
    </source>
</reference>
<evidence type="ECO:0000313" key="8">
    <source>
        <dbReference type="Proteomes" id="UP000317429"/>
    </source>
</evidence>
<dbReference type="PANTHER" id="PTHR32071">
    <property type="entry name" value="TRANSCRIPTIONAL REGULATORY PROTEIN"/>
    <property type="match status" value="1"/>
</dbReference>
<evidence type="ECO:0000259" key="6">
    <source>
        <dbReference type="PROSITE" id="PS50045"/>
    </source>
</evidence>
<dbReference type="AlphaFoldDB" id="A0A518DHT4"/>
<dbReference type="RefSeq" id="WP_145290519.1">
    <property type="nucleotide sequence ID" value="NZ_CP036291.1"/>
</dbReference>
<dbReference type="Pfam" id="PF00158">
    <property type="entry name" value="Sigma54_activat"/>
    <property type="match status" value="1"/>
</dbReference>
<dbReference type="Gene3D" id="1.10.8.60">
    <property type="match status" value="1"/>
</dbReference>
<dbReference type="InterPro" id="IPR058031">
    <property type="entry name" value="AAA_lid_NorR"/>
</dbReference>
<evidence type="ECO:0000256" key="5">
    <source>
        <dbReference type="ARBA" id="ARBA00023163"/>
    </source>
</evidence>
<gene>
    <name evidence="7" type="primary">qseF</name>
    <name evidence="7" type="ORF">Pla175_43870</name>
</gene>
<keyword evidence="5" id="KW-0804">Transcription</keyword>
<dbReference type="GO" id="GO:0006355">
    <property type="term" value="P:regulation of DNA-templated transcription"/>
    <property type="evidence" value="ECO:0007669"/>
    <property type="project" value="InterPro"/>
</dbReference>
<dbReference type="GO" id="GO:0043565">
    <property type="term" value="F:sequence-specific DNA binding"/>
    <property type="evidence" value="ECO:0007669"/>
    <property type="project" value="InterPro"/>
</dbReference>